<dbReference type="PANTHER" id="PTHR23306">
    <property type="entry name" value="TUMOR SUSCEPTIBILITY GENE 101 PROTEIN-RELATED"/>
    <property type="match status" value="1"/>
</dbReference>
<proteinExistence type="predicted"/>
<dbReference type="PROSITE" id="PS51322">
    <property type="entry name" value="UEV"/>
    <property type="match status" value="1"/>
</dbReference>
<dbReference type="SUPFAM" id="SSF140111">
    <property type="entry name" value="Endosomal sorting complex assembly domain"/>
    <property type="match status" value="1"/>
</dbReference>
<dbReference type="AlphaFoldDB" id="A0A2H6KBB1"/>
<dbReference type="InterPro" id="IPR052070">
    <property type="entry name" value="ESCRT-I_UEV_domain"/>
</dbReference>
<comment type="subcellular location">
    <subcellularLocation>
        <location evidence="1">Endosome</location>
    </subcellularLocation>
</comment>
<feature type="domain" description="UEV" evidence="5">
    <location>
        <begin position="14"/>
        <end position="152"/>
    </location>
</feature>
<dbReference type="SUPFAM" id="SSF54495">
    <property type="entry name" value="UBC-like"/>
    <property type="match status" value="1"/>
</dbReference>
<sequence>MASRRATNMYAPGTPKLQLGDVLKRNFKNALIVEADVRNTLGKYNGLTPSLHYGGAGILINLRGTIPFHFQNAVYNCPILIALNTEYPLSPPYITVQPTEQIKIVQKHPCVLKNGEVVIRYIKEWNPRSTLVEALRRVQEDFNRAPPIYAIEVRRSGTLSDAISQGAGAAVPLRHAASGNEGSVMHRSTSDDGSLESELESIRSKITANVRDMRAQLIKEYQYDVGKYDIHRLIMLDWVPTCVNIATYIKEQYAEREKLNKARADCDQQLQTLEGIDDYFTQVITALNEMQTSAGEAETTESGDKVEPEYNLEYESKRDETLCRAVASEAAANEMLELLQATYKRKQISTKKYIQYVRVISNEKFRAMHSRKLAESTQ</sequence>
<dbReference type="PANTHER" id="PTHR23306:SF3">
    <property type="entry name" value="TUMOR SUPPRESSOR PROTEIN 101"/>
    <property type="match status" value="1"/>
</dbReference>
<dbReference type="EMBL" id="BDSA01000002">
    <property type="protein sequence ID" value="GBE60274.1"/>
    <property type="molecule type" value="Genomic_DNA"/>
</dbReference>
<protein>
    <submittedName>
        <fullName evidence="6">Tumor susceptibility gene 101 domain containing protein</fullName>
    </submittedName>
</protein>
<comment type="caution">
    <text evidence="6">The sequence shown here is derived from an EMBL/GenBank/DDBJ whole genome shotgun (WGS) entry which is preliminary data.</text>
</comment>
<dbReference type="InterPro" id="IPR037202">
    <property type="entry name" value="ESCRT_assembly_dom"/>
</dbReference>
<dbReference type="GeneID" id="39874044"/>
<dbReference type="VEuPathDB" id="PiroplasmaDB:BOVATA_017670"/>
<dbReference type="InterPro" id="IPR008883">
    <property type="entry name" value="UEV_N"/>
</dbReference>
<keyword evidence="3" id="KW-0967">Endosome</keyword>
<dbReference type="GO" id="GO:0008333">
    <property type="term" value="P:endosome to lysosome transport"/>
    <property type="evidence" value="ECO:0007669"/>
    <property type="project" value="TreeGrafter"/>
</dbReference>
<evidence type="ECO:0000256" key="1">
    <source>
        <dbReference type="ARBA" id="ARBA00004177"/>
    </source>
</evidence>
<dbReference type="InterPro" id="IPR016135">
    <property type="entry name" value="UBQ-conjugating_enzyme/RWD"/>
</dbReference>
<evidence type="ECO:0000259" key="5">
    <source>
        <dbReference type="PROSITE" id="PS51322"/>
    </source>
</evidence>
<keyword evidence="2" id="KW-0813">Transport</keyword>
<keyword evidence="4" id="KW-0653">Protein transport</keyword>
<dbReference type="Pfam" id="PF05743">
    <property type="entry name" value="UEV"/>
    <property type="match status" value="1"/>
</dbReference>
<dbReference type="CDD" id="cd11685">
    <property type="entry name" value="UEV_TSG101-like"/>
    <property type="match status" value="1"/>
</dbReference>
<evidence type="ECO:0000313" key="7">
    <source>
        <dbReference type="Proteomes" id="UP000236319"/>
    </source>
</evidence>
<dbReference type="Proteomes" id="UP000236319">
    <property type="component" value="Unassembled WGS sequence"/>
</dbReference>
<dbReference type="RefSeq" id="XP_028866517.1">
    <property type="nucleotide sequence ID" value="XM_029010684.1"/>
</dbReference>
<organism evidence="6 7">
    <name type="scientific">Babesia ovata</name>
    <dbReference type="NCBI Taxonomy" id="189622"/>
    <lineage>
        <taxon>Eukaryota</taxon>
        <taxon>Sar</taxon>
        <taxon>Alveolata</taxon>
        <taxon>Apicomplexa</taxon>
        <taxon>Aconoidasida</taxon>
        <taxon>Piroplasmida</taxon>
        <taxon>Babesiidae</taxon>
        <taxon>Babesia</taxon>
    </lineage>
</organism>
<evidence type="ECO:0000256" key="2">
    <source>
        <dbReference type="ARBA" id="ARBA00022448"/>
    </source>
</evidence>
<reference evidence="6 7" key="1">
    <citation type="journal article" date="2017" name="BMC Genomics">
        <title>Whole-genome assembly of Babesia ovata and comparative genomics between closely related pathogens.</title>
        <authorList>
            <person name="Yamagishi J."/>
            <person name="Asada M."/>
            <person name="Hakimi H."/>
            <person name="Tanaka T.Q."/>
            <person name="Sugimoto C."/>
            <person name="Kawazu S."/>
        </authorList>
    </citation>
    <scope>NUCLEOTIDE SEQUENCE [LARGE SCALE GENOMIC DNA]</scope>
    <source>
        <strain evidence="6 7">Miyake</strain>
    </source>
</reference>
<keyword evidence="7" id="KW-1185">Reference proteome</keyword>
<evidence type="ECO:0000313" key="6">
    <source>
        <dbReference type="EMBL" id="GBE60274.1"/>
    </source>
</evidence>
<evidence type="ECO:0000256" key="3">
    <source>
        <dbReference type="ARBA" id="ARBA00022753"/>
    </source>
</evidence>
<dbReference type="GO" id="GO:0000813">
    <property type="term" value="C:ESCRT I complex"/>
    <property type="evidence" value="ECO:0007669"/>
    <property type="project" value="TreeGrafter"/>
</dbReference>
<evidence type="ECO:0000256" key="4">
    <source>
        <dbReference type="ARBA" id="ARBA00022927"/>
    </source>
</evidence>
<name>A0A2H6KBB1_9APIC</name>
<accession>A0A2H6KBB1</accession>
<dbReference type="GO" id="GO:0043130">
    <property type="term" value="F:ubiquitin binding"/>
    <property type="evidence" value="ECO:0007669"/>
    <property type="project" value="TreeGrafter"/>
</dbReference>
<dbReference type="OrthoDB" id="306304at2759"/>
<gene>
    <name evidence="6" type="ORF">BOVATA_017670</name>
</gene>
<dbReference type="GO" id="GO:0015031">
    <property type="term" value="P:protein transport"/>
    <property type="evidence" value="ECO:0007669"/>
    <property type="project" value="UniProtKB-KW"/>
</dbReference>
<dbReference type="Gene3D" id="3.10.110.10">
    <property type="entry name" value="Ubiquitin Conjugating Enzyme"/>
    <property type="match status" value="1"/>
</dbReference>